<sequence>MKVVSCVLGKLLSIVSLYSRIS</sequence>
<gene>
    <name evidence="1" type="ORF">Goshw_010735</name>
</gene>
<evidence type="ECO:0000313" key="2">
    <source>
        <dbReference type="Proteomes" id="UP000593576"/>
    </source>
</evidence>
<comment type="caution">
    <text evidence="1">The sequence shown here is derived from an EMBL/GenBank/DDBJ whole genome shotgun (WGS) entry which is preliminary data.</text>
</comment>
<protein>
    <submittedName>
        <fullName evidence="1">Uncharacterized protein</fullName>
    </submittedName>
</protein>
<reference evidence="1 2" key="1">
    <citation type="journal article" date="2019" name="Genome Biol. Evol.">
        <title>Insights into the evolution of the New World diploid cottons (Gossypium, subgenus Houzingenia) based on genome sequencing.</title>
        <authorList>
            <person name="Grover C.E."/>
            <person name="Arick M.A. 2nd"/>
            <person name="Thrash A."/>
            <person name="Conover J.L."/>
            <person name="Sanders W.S."/>
            <person name="Peterson D.G."/>
            <person name="Frelichowski J.E."/>
            <person name="Scheffler J.A."/>
            <person name="Scheffler B.E."/>
            <person name="Wendel J.F."/>
        </authorList>
    </citation>
    <scope>NUCLEOTIDE SEQUENCE [LARGE SCALE GENOMIC DNA]</scope>
    <source>
        <strain evidence="1">1</strain>
        <tissue evidence="1">Leaf</tissue>
    </source>
</reference>
<organism evidence="1 2">
    <name type="scientific">Gossypium schwendimanii</name>
    <name type="common">Cotton</name>
    <dbReference type="NCBI Taxonomy" id="34291"/>
    <lineage>
        <taxon>Eukaryota</taxon>
        <taxon>Viridiplantae</taxon>
        <taxon>Streptophyta</taxon>
        <taxon>Embryophyta</taxon>
        <taxon>Tracheophyta</taxon>
        <taxon>Spermatophyta</taxon>
        <taxon>Magnoliopsida</taxon>
        <taxon>eudicotyledons</taxon>
        <taxon>Gunneridae</taxon>
        <taxon>Pentapetalae</taxon>
        <taxon>rosids</taxon>
        <taxon>malvids</taxon>
        <taxon>Malvales</taxon>
        <taxon>Malvaceae</taxon>
        <taxon>Malvoideae</taxon>
        <taxon>Gossypium</taxon>
    </lineage>
</organism>
<evidence type="ECO:0000313" key="1">
    <source>
        <dbReference type="EMBL" id="MBA0855216.1"/>
    </source>
</evidence>
<name>A0A7J9L9G9_GOSSC</name>
<keyword evidence="2" id="KW-1185">Reference proteome</keyword>
<dbReference type="AlphaFoldDB" id="A0A7J9L9G9"/>
<dbReference type="Proteomes" id="UP000593576">
    <property type="component" value="Unassembled WGS sequence"/>
</dbReference>
<proteinExistence type="predicted"/>
<dbReference type="EMBL" id="JABFAF010000005">
    <property type="protein sequence ID" value="MBA0855216.1"/>
    <property type="molecule type" value="Genomic_DNA"/>
</dbReference>
<accession>A0A7J9L9G9</accession>